<keyword evidence="4 7" id="KW-1133">Transmembrane helix</keyword>
<dbReference type="EMBL" id="VTPC01003435">
    <property type="protein sequence ID" value="KAF2898519.1"/>
    <property type="molecule type" value="Genomic_DNA"/>
</dbReference>
<comment type="subcellular location">
    <subcellularLocation>
        <location evidence="7">Cell membrane</location>
        <topology evidence="7">Multi-pass membrane protein</topology>
    </subcellularLocation>
    <subcellularLocation>
        <location evidence="1">Membrane</location>
        <topology evidence="1">Multi-pass membrane protein</topology>
    </subcellularLocation>
</comment>
<accession>A0A8K0D608</accession>
<comment type="function">
    <text evidence="7">Choline transporter.</text>
</comment>
<evidence type="ECO:0000256" key="3">
    <source>
        <dbReference type="ARBA" id="ARBA00022692"/>
    </source>
</evidence>
<feature type="transmembrane region" description="Helical" evidence="7">
    <location>
        <begin position="34"/>
        <end position="56"/>
    </location>
</feature>
<organism evidence="8 9">
    <name type="scientific">Ignelater luminosus</name>
    <name type="common">Cucubano</name>
    <name type="synonym">Pyrophorus luminosus</name>
    <dbReference type="NCBI Taxonomy" id="2038154"/>
    <lineage>
        <taxon>Eukaryota</taxon>
        <taxon>Metazoa</taxon>
        <taxon>Ecdysozoa</taxon>
        <taxon>Arthropoda</taxon>
        <taxon>Hexapoda</taxon>
        <taxon>Insecta</taxon>
        <taxon>Pterygota</taxon>
        <taxon>Neoptera</taxon>
        <taxon>Endopterygota</taxon>
        <taxon>Coleoptera</taxon>
        <taxon>Polyphaga</taxon>
        <taxon>Elateriformia</taxon>
        <taxon>Elateroidea</taxon>
        <taxon>Elateridae</taxon>
        <taxon>Agrypninae</taxon>
        <taxon>Pyrophorini</taxon>
        <taxon>Ignelater</taxon>
    </lineage>
</organism>
<feature type="transmembrane region" description="Helical" evidence="7">
    <location>
        <begin position="449"/>
        <end position="474"/>
    </location>
</feature>
<dbReference type="GO" id="GO:0005886">
    <property type="term" value="C:plasma membrane"/>
    <property type="evidence" value="ECO:0007669"/>
    <property type="project" value="UniProtKB-SubCell"/>
</dbReference>
<gene>
    <name evidence="8" type="ORF">ILUMI_07651</name>
</gene>
<protein>
    <recommendedName>
        <fullName evidence="7">Choline transporter-like protein</fullName>
    </recommendedName>
</protein>
<comment type="similarity">
    <text evidence="2 7">Belongs to the CTL (choline transporter-like) family.</text>
</comment>
<keyword evidence="6" id="KW-0325">Glycoprotein</keyword>
<sequence>MAVKTTYEEKNYGEPLQYDPDFNGPYKHRSCTDILCFLLFFVFIGCWIGIGTYAFVKGDPDVLLVPKDSQGSRCGLDSHVANKPYLFFFDLTRCLQSIPFTGCRTPQVCVERCPDRQFLLNTISSYQYNPRDMICVNNVNRPRTKEEAQMLVNEGKCAQWYLHSTPVKNRCIPSIPKDYDLSDLIRINKNITHESLEKSKKIAANAEQVGQNVVDDVIRSWWKIAICLVISLVICIIYIVLMRWIAGIMVWISIFGVIGVLSFCIYFCTKKYKYFRDNPVTEEQEEASSKWESYLAMKDTWLVFLIISSVVLAIILLVLLFLRKRIVLAIALIKEASKAVSSVTSSLFFPIIPWCLQIGVIVFAVSVSLYLSTIGDPKYVVRNLTTETCTCIGPAGSYKNGFPCDPQIFLDNCRNVGDNKQCTEAFCHFKGVDSPTIISYLHGINVFGFFWVLFFVSAFSEMVLAGTFATWYWTFRKSDVPFFSVTESIIRALRYHIGTLAFGALIIAICRMIRVMLEYIDSKLKKFDNPFTKVMMCCCKCFFWCLENFIKFINRNAYIMCAIHGKNFCVSAKDAFGLLMRNVVRVLVLDKVTDFLIFLSKILVTAGVTCIAYAAFVTDIVDIKQSELNYNLVPVIIICIGTFFIASVFFSVFTMAVDTLFLCFLEDSERNDGSSEKPYYMSRDLMKILGKKNK</sequence>
<feature type="transmembrane region" description="Helical" evidence="7">
    <location>
        <begin position="595"/>
        <end position="616"/>
    </location>
</feature>
<keyword evidence="5 7" id="KW-0472">Membrane</keyword>
<feature type="transmembrane region" description="Helical" evidence="7">
    <location>
        <begin position="628"/>
        <end position="652"/>
    </location>
</feature>
<evidence type="ECO:0000256" key="4">
    <source>
        <dbReference type="ARBA" id="ARBA00022989"/>
    </source>
</evidence>
<evidence type="ECO:0000256" key="1">
    <source>
        <dbReference type="ARBA" id="ARBA00004141"/>
    </source>
</evidence>
<keyword evidence="3 7" id="KW-0812">Transmembrane</keyword>
<evidence type="ECO:0000313" key="8">
    <source>
        <dbReference type="EMBL" id="KAF2898519.1"/>
    </source>
</evidence>
<comment type="caution">
    <text evidence="8">The sequence shown here is derived from an EMBL/GenBank/DDBJ whole genome shotgun (WGS) entry which is preliminary data.</text>
</comment>
<feature type="transmembrane region" description="Helical" evidence="7">
    <location>
        <begin position="248"/>
        <end position="268"/>
    </location>
</feature>
<reference evidence="8" key="1">
    <citation type="submission" date="2019-08" db="EMBL/GenBank/DDBJ databases">
        <title>The genome of the North American firefly Photinus pyralis.</title>
        <authorList>
            <consortium name="Photinus pyralis genome working group"/>
            <person name="Fallon T.R."/>
            <person name="Sander Lower S.E."/>
            <person name="Weng J.-K."/>
        </authorList>
    </citation>
    <scope>NUCLEOTIDE SEQUENCE</scope>
    <source>
        <strain evidence="8">TRF0915ILg1</strain>
        <tissue evidence="8">Whole body</tissue>
    </source>
</reference>
<dbReference type="AlphaFoldDB" id="A0A8K0D608"/>
<feature type="transmembrane region" description="Helical" evidence="7">
    <location>
        <begin position="301"/>
        <end position="322"/>
    </location>
</feature>
<dbReference type="InterPro" id="IPR007603">
    <property type="entry name" value="Choline_transptr-like"/>
</dbReference>
<dbReference type="Pfam" id="PF04515">
    <property type="entry name" value="Choline_transpo"/>
    <property type="match status" value="1"/>
</dbReference>
<dbReference type="PANTHER" id="PTHR12385">
    <property type="entry name" value="CHOLINE TRANSPORTER-LIKE (SLC FAMILY 44)"/>
    <property type="match status" value="1"/>
</dbReference>
<dbReference type="PANTHER" id="PTHR12385:SF14">
    <property type="entry name" value="CHOLINE TRANSPORTER-LIKE 2"/>
    <property type="match status" value="1"/>
</dbReference>
<evidence type="ECO:0000256" key="5">
    <source>
        <dbReference type="ARBA" id="ARBA00023136"/>
    </source>
</evidence>
<evidence type="ECO:0000313" key="9">
    <source>
        <dbReference type="Proteomes" id="UP000801492"/>
    </source>
</evidence>
<dbReference type="GO" id="GO:0022857">
    <property type="term" value="F:transmembrane transporter activity"/>
    <property type="evidence" value="ECO:0007669"/>
    <property type="project" value="UniProtKB-UniRule"/>
</dbReference>
<feature type="transmembrane region" description="Helical" evidence="7">
    <location>
        <begin position="343"/>
        <end position="371"/>
    </location>
</feature>
<dbReference type="OrthoDB" id="420519at2759"/>
<evidence type="ECO:0000256" key="2">
    <source>
        <dbReference type="ARBA" id="ARBA00007168"/>
    </source>
</evidence>
<evidence type="ECO:0000256" key="6">
    <source>
        <dbReference type="ARBA" id="ARBA00023180"/>
    </source>
</evidence>
<feature type="transmembrane region" description="Helical" evidence="7">
    <location>
        <begin position="495"/>
        <end position="517"/>
    </location>
</feature>
<evidence type="ECO:0000256" key="7">
    <source>
        <dbReference type="RuleBase" id="RU368066"/>
    </source>
</evidence>
<feature type="transmembrane region" description="Helical" evidence="7">
    <location>
        <begin position="221"/>
        <end position="241"/>
    </location>
</feature>
<name>A0A8K0D608_IGNLU</name>
<proteinExistence type="inferred from homology"/>
<dbReference type="Proteomes" id="UP000801492">
    <property type="component" value="Unassembled WGS sequence"/>
</dbReference>
<keyword evidence="9" id="KW-1185">Reference proteome</keyword>